<feature type="compositionally biased region" description="Low complexity" evidence="15">
    <location>
        <begin position="527"/>
        <end position="584"/>
    </location>
</feature>
<keyword evidence="7" id="KW-0805">Transcription regulation</keyword>
<evidence type="ECO:0000256" key="7">
    <source>
        <dbReference type="ARBA" id="ARBA00023015"/>
    </source>
</evidence>
<dbReference type="SMART" id="SM00355">
    <property type="entry name" value="ZnF_C2H2"/>
    <property type="match status" value="2"/>
</dbReference>
<feature type="region of interest" description="Disordered" evidence="15">
    <location>
        <begin position="406"/>
        <end position="599"/>
    </location>
</feature>
<evidence type="ECO:0000256" key="12">
    <source>
        <dbReference type="ARBA" id="ARBA00056233"/>
    </source>
</evidence>
<dbReference type="InterPro" id="IPR036236">
    <property type="entry name" value="Znf_C2H2_sf"/>
</dbReference>
<keyword evidence="3" id="KW-0479">Metal-binding</keyword>
<dbReference type="PANTHER" id="PTHR47428">
    <property type="entry name" value="REGULATORY PROTEIN MIG1-RELATED"/>
    <property type="match status" value="1"/>
</dbReference>
<keyword evidence="18" id="KW-1185">Reference proteome</keyword>
<feature type="compositionally biased region" description="Low complexity" evidence="15">
    <location>
        <begin position="227"/>
        <end position="243"/>
    </location>
</feature>
<organism evidence="17 18">
    <name type="scientific">Sugiyamaella lignohabitans</name>
    <dbReference type="NCBI Taxonomy" id="796027"/>
    <lineage>
        <taxon>Eukaryota</taxon>
        <taxon>Fungi</taxon>
        <taxon>Dikarya</taxon>
        <taxon>Ascomycota</taxon>
        <taxon>Saccharomycotina</taxon>
        <taxon>Dipodascomycetes</taxon>
        <taxon>Dipodascales</taxon>
        <taxon>Trichomonascaceae</taxon>
        <taxon>Sugiyamaella</taxon>
    </lineage>
</organism>
<evidence type="ECO:0000256" key="15">
    <source>
        <dbReference type="SAM" id="MobiDB-lite"/>
    </source>
</evidence>
<keyword evidence="6" id="KW-0862">Zinc</keyword>
<dbReference type="PROSITE" id="PS50157">
    <property type="entry name" value="ZINC_FINGER_C2H2_2"/>
    <property type="match status" value="2"/>
</dbReference>
<comment type="function">
    <text evidence="12">Involved in glucose repression of glucose metabolism genes.</text>
</comment>
<dbReference type="InterPro" id="IPR013087">
    <property type="entry name" value="Znf_C2H2_type"/>
</dbReference>
<evidence type="ECO:0000259" key="16">
    <source>
        <dbReference type="PROSITE" id="PS50157"/>
    </source>
</evidence>
<evidence type="ECO:0000256" key="10">
    <source>
        <dbReference type="ARBA" id="ARBA00023242"/>
    </source>
</evidence>
<keyword evidence="5 14" id="KW-0863">Zinc-finger</keyword>
<evidence type="ECO:0000256" key="1">
    <source>
        <dbReference type="ARBA" id="ARBA00004123"/>
    </source>
</evidence>
<dbReference type="AlphaFoldDB" id="A0A167FUY8"/>
<comment type="similarity">
    <text evidence="11">Belongs to the creA/MIG C2H2-type zinc-finger protein family.</text>
</comment>
<accession>A0A167FUY8</accession>
<dbReference type="GO" id="GO:0000978">
    <property type="term" value="F:RNA polymerase II cis-regulatory region sequence-specific DNA binding"/>
    <property type="evidence" value="ECO:0007669"/>
    <property type="project" value="TreeGrafter"/>
</dbReference>
<dbReference type="FunFam" id="3.30.160.60:FF:000089">
    <property type="entry name" value="DNA-binding protein creA"/>
    <property type="match status" value="1"/>
</dbReference>
<evidence type="ECO:0000256" key="8">
    <source>
        <dbReference type="ARBA" id="ARBA00023125"/>
    </source>
</evidence>
<sequence length="599" mass="61919">MSASGPSTANVGSKELPRPYKCPICDKAFHRLEHQTRHIRTHTGEKPHACTFPGCTKRFSRSDELTRHLRIHTNPNSRRNNRNAKYTLEPKDGKLDANGSVTSIQQAGALPNPLGISGLNNNSPGLAPPGTGTLLFNGTATATGSSTSVMKQPITEYGKPYTGAGPGSSLAGPGSLGAPTKLTQSASLTNLPSLATFHHPSQQSSFSGNFLPPVPQHQQSPLVKSEYSSAASTPYSSSPSSPTLHHLQPSKPTDSSPANAGGAAGGAGTGGFFRVPHSSFGNSSGARGGLFDMNALATAATQELERENAAAAAAAAAAANGSPGASTNSSANTTPPLHAPAPTVQQSSSSPSLASYFSQGIARENGSSSSHHHHFGHHHHHPYSGVQRITPLTSLYKARHDDDEVDVYAHRSKKSRPNSPTSTAPNSPTFSPSGSPTPDHTPLVTPAHSPRLHPRDDLAGLQLPSIRSLSLGRHMPPPLQPLEVGQHPPPPTARTQQQQQQQQQQNTQQPQLQHQQNAHGATTPTVSGSPSAPNSHSSLGRVSSGLALSALNSAANSPESSSASTPNSAGPPSAVSTPSTSSIPRVAVSDLINGPGSSS</sequence>
<keyword evidence="2" id="KW-0678">Repressor</keyword>
<dbReference type="FunFam" id="3.30.160.60:FF:000152">
    <property type="entry name" value="DNA-binding protein creA"/>
    <property type="match status" value="1"/>
</dbReference>
<evidence type="ECO:0000256" key="11">
    <source>
        <dbReference type="ARBA" id="ARBA00038023"/>
    </source>
</evidence>
<feature type="compositionally biased region" description="Polar residues" evidence="15">
    <location>
        <begin position="517"/>
        <end position="526"/>
    </location>
</feature>
<evidence type="ECO:0000256" key="14">
    <source>
        <dbReference type="PROSITE-ProRule" id="PRU00042"/>
    </source>
</evidence>
<feature type="compositionally biased region" description="Low complexity" evidence="15">
    <location>
        <begin position="493"/>
        <end position="516"/>
    </location>
</feature>
<evidence type="ECO:0000256" key="4">
    <source>
        <dbReference type="ARBA" id="ARBA00022737"/>
    </source>
</evidence>
<dbReference type="SUPFAM" id="SSF57667">
    <property type="entry name" value="beta-beta-alpha zinc fingers"/>
    <property type="match status" value="1"/>
</dbReference>
<proteinExistence type="inferred from homology"/>
<dbReference type="PROSITE" id="PS00028">
    <property type="entry name" value="ZINC_FINGER_C2H2_1"/>
    <property type="match status" value="2"/>
</dbReference>
<dbReference type="KEGG" id="slb:AWJ20_3373"/>
<dbReference type="PANTHER" id="PTHR47428:SF1">
    <property type="entry name" value="REGULATORY PROTEIN MIG1-RELATED"/>
    <property type="match status" value="1"/>
</dbReference>
<dbReference type="GeneID" id="30035388"/>
<feature type="compositionally biased region" description="Low complexity" evidence="15">
    <location>
        <begin position="320"/>
        <end position="359"/>
    </location>
</feature>
<keyword evidence="8" id="KW-0238">DNA-binding</keyword>
<reference evidence="17 18" key="1">
    <citation type="submission" date="2016-02" db="EMBL/GenBank/DDBJ databases">
        <title>Complete genome sequence and transcriptome regulation of the pentose utilising yeast Sugiyamaella lignohabitans.</title>
        <authorList>
            <person name="Bellasio M."/>
            <person name="Peymann A."/>
            <person name="Valli M."/>
            <person name="Sipitzky M."/>
            <person name="Graf A."/>
            <person name="Sauer M."/>
            <person name="Marx H."/>
            <person name="Mattanovich D."/>
        </authorList>
    </citation>
    <scope>NUCLEOTIDE SEQUENCE [LARGE SCALE GENOMIC DNA]</scope>
    <source>
        <strain evidence="17 18">CBS 10342</strain>
    </source>
</reference>
<dbReference type="GO" id="GO:0005737">
    <property type="term" value="C:cytoplasm"/>
    <property type="evidence" value="ECO:0007669"/>
    <property type="project" value="TreeGrafter"/>
</dbReference>
<comment type="subcellular location">
    <subcellularLocation>
        <location evidence="1">Nucleus</location>
    </subcellularLocation>
</comment>
<feature type="compositionally biased region" description="Polar residues" evidence="15">
    <location>
        <begin position="199"/>
        <end position="208"/>
    </location>
</feature>
<evidence type="ECO:0000256" key="3">
    <source>
        <dbReference type="ARBA" id="ARBA00022723"/>
    </source>
</evidence>
<keyword evidence="10" id="KW-0539">Nucleus</keyword>
<protein>
    <recommendedName>
        <fullName evidence="13">Regulatory protein MIG1</fullName>
    </recommendedName>
</protein>
<dbReference type="EMBL" id="CP014503">
    <property type="protein sequence ID" value="ANB15733.1"/>
    <property type="molecule type" value="Genomic_DNA"/>
</dbReference>
<feature type="domain" description="C2H2-type" evidence="16">
    <location>
        <begin position="20"/>
        <end position="47"/>
    </location>
</feature>
<feature type="domain" description="C2H2-type" evidence="16">
    <location>
        <begin position="48"/>
        <end position="77"/>
    </location>
</feature>
<keyword evidence="9" id="KW-0804">Transcription</keyword>
<keyword evidence="4" id="KW-0677">Repeat</keyword>
<feature type="compositionally biased region" description="Low complexity" evidence="15">
    <location>
        <begin position="417"/>
        <end position="438"/>
    </location>
</feature>
<gene>
    <name evidence="17" type="primary">MIG1</name>
    <name evidence="17" type="ORF">AWJ20_3373</name>
</gene>
<dbReference type="Gene3D" id="3.30.160.60">
    <property type="entry name" value="Classic Zinc Finger"/>
    <property type="match status" value="2"/>
</dbReference>
<dbReference type="RefSeq" id="XP_018738210.1">
    <property type="nucleotide sequence ID" value="XM_018880385.1"/>
</dbReference>
<evidence type="ECO:0000256" key="13">
    <source>
        <dbReference type="ARBA" id="ARBA00068528"/>
    </source>
</evidence>
<dbReference type="InterPro" id="IPR051007">
    <property type="entry name" value="creA/MIG_C2H2-ZnF"/>
</dbReference>
<feature type="region of interest" description="Disordered" evidence="15">
    <location>
        <begin position="199"/>
        <end position="270"/>
    </location>
</feature>
<dbReference type="Pfam" id="PF00096">
    <property type="entry name" value="zf-C2H2"/>
    <property type="match status" value="2"/>
</dbReference>
<dbReference type="Proteomes" id="UP000189580">
    <property type="component" value="Chromosome b"/>
</dbReference>
<dbReference type="OrthoDB" id="654211at2759"/>
<feature type="compositionally biased region" description="Basic residues" evidence="15">
    <location>
        <begin position="370"/>
        <end position="382"/>
    </location>
</feature>
<dbReference type="GO" id="GO:0005634">
    <property type="term" value="C:nucleus"/>
    <property type="evidence" value="ECO:0007669"/>
    <property type="project" value="UniProtKB-SubCell"/>
</dbReference>
<evidence type="ECO:0000313" key="18">
    <source>
        <dbReference type="Proteomes" id="UP000189580"/>
    </source>
</evidence>
<feature type="region of interest" description="Disordered" evidence="15">
    <location>
        <begin position="320"/>
        <end position="385"/>
    </location>
</feature>
<evidence type="ECO:0000256" key="2">
    <source>
        <dbReference type="ARBA" id="ARBA00022491"/>
    </source>
</evidence>
<name>A0A167FUY8_9ASCO</name>
<dbReference type="GO" id="GO:0008270">
    <property type="term" value="F:zinc ion binding"/>
    <property type="evidence" value="ECO:0007669"/>
    <property type="project" value="UniProtKB-KW"/>
</dbReference>
<evidence type="ECO:0000313" key="17">
    <source>
        <dbReference type="EMBL" id="ANB15733.1"/>
    </source>
</evidence>
<evidence type="ECO:0000256" key="6">
    <source>
        <dbReference type="ARBA" id="ARBA00022833"/>
    </source>
</evidence>
<evidence type="ECO:0000256" key="5">
    <source>
        <dbReference type="ARBA" id="ARBA00022771"/>
    </source>
</evidence>
<dbReference type="GO" id="GO:0000433">
    <property type="term" value="P:carbon catabolite repression of transcription from RNA polymerase II promoter by glucose"/>
    <property type="evidence" value="ECO:0007669"/>
    <property type="project" value="TreeGrafter"/>
</dbReference>
<evidence type="ECO:0000256" key="9">
    <source>
        <dbReference type="ARBA" id="ARBA00023163"/>
    </source>
</evidence>